<dbReference type="PANTHER" id="PTHR46889">
    <property type="entry name" value="TRANSPOSASE INSF FOR INSERTION SEQUENCE IS3B-RELATED"/>
    <property type="match status" value="1"/>
</dbReference>
<feature type="domain" description="Integrase catalytic" evidence="1">
    <location>
        <begin position="41"/>
        <end position="94"/>
    </location>
</feature>
<reference evidence="3" key="1">
    <citation type="submission" date="2009-03" db="EMBL/GenBank/DDBJ databases">
        <title>Complete genome sequence of Edwardsiella ictaluri 93-146.</title>
        <authorList>
            <person name="Williams M.L."/>
            <person name="Gillaspy A.F."/>
            <person name="Dyer D.W."/>
            <person name="Thune R.L."/>
            <person name="Waldbieser G.C."/>
            <person name="Schuster S.C."/>
            <person name="Gipson J."/>
            <person name="Zaitshik J."/>
            <person name="Landry C."/>
            <person name="Lawrence M.L."/>
        </authorList>
    </citation>
    <scope>NUCLEOTIDE SEQUENCE [LARGE SCALE GENOMIC DNA]</scope>
    <source>
        <strain evidence="3">93-146</strain>
    </source>
</reference>
<evidence type="ECO:0000313" key="2">
    <source>
        <dbReference type="EMBL" id="ACR70137.1"/>
    </source>
</evidence>
<dbReference type="STRING" id="67780.B6E78_06810"/>
<proteinExistence type="predicted"/>
<dbReference type="PANTHER" id="PTHR46889:SF4">
    <property type="entry name" value="TRANSPOSASE INSO FOR INSERTION SEQUENCE ELEMENT IS911B-RELATED"/>
    <property type="match status" value="1"/>
</dbReference>
<dbReference type="SUPFAM" id="SSF53098">
    <property type="entry name" value="Ribonuclease H-like"/>
    <property type="match status" value="1"/>
</dbReference>
<dbReference type="InterPro" id="IPR050900">
    <property type="entry name" value="Transposase_IS3/IS150/IS904"/>
</dbReference>
<dbReference type="Pfam" id="PF13333">
    <property type="entry name" value="rve_2"/>
    <property type="match status" value="1"/>
</dbReference>
<protein>
    <recommendedName>
        <fullName evidence="1">Integrase catalytic domain-containing protein</fullName>
    </recommendedName>
</protein>
<dbReference type="HOGENOM" id="CLU_2342311_0_0_6"/>
<dbReference type="InterPro" id="IPR001584">
    <property type="entry name" value="Integrase_cat-core"/>
</dbReference>
<dbReference type="Proteomes" id="UP000001485">
    <property type="component" value="Chromosome"/>
</dbReference>
<gene>
    <name evidence="2" type="ordered locus">NT01EI_2983</name>
</gene>
<dbReference type="PATRIC" id="fig|634503.3.peg.2664"/>
<evidence type="ECO:0000313" key="3">
    <source>
        <dbReference type="Proteomes" id="UP000001485"/>
    </source>
</evidence>
<accession>C5B8T4</accession>
<organism evidence="2 3">
    <name type="scientific">Edwardsiella ictaluri (strain 93-146)</name>
    <dbReference type="NCBI Taxonomy" id="634503"/>
    <lineage>
        <taxon>Bacteria</taxon>
        <taxon>Pseudomonadati</taxon>
        <taxon>Pseudomonadota</taxon>
        <taxon>Gammaproteobacteria</taxon>
        <taxon>Enterobacterales</taxon>
        <taxon>Hafniaceae</taxon>
        <taxon>Edwardsiella</taxon>
    </lineage>
</organism>
<dbReference type="GO" id="GO:0015074">
    <property type="term" value="P:DNA integration"/>
    <property type="evidence" value="ECO:0007669"/>
    <property type="project" value="InterPro"/>
</dbReference>
<sequence length="97" mass="11171">MNSRWDAKKALKESGYFSNNNKLAIDNINDDIIGGYNSVAESFFSSLKKERIRKCVYKTRELARTDIFDYIEAFYNRARRHSHPGGVSPEAFERASS</sequence>
<dbReference type="KEGG" id="eic:NT01EI_2983"/>
<dbReference type="EMBL" id="CP001600">
    <property type="protein sequence ID" value="ACR70137.1"/>
    <property type="molecule type" value="Genomic_DNA"/>
</dbReference>
<dbReference type="InterPro" id="IPR012337">
    <property type="entry name" value="RNaseH-like_sf"/>
</dbReference>
<name>C5B8T4_EDWI9</name>
<dbReference type="AlphaFoldDB" id="C5B8T4"/>
<evidence type="ECO:0000259" key="1">
    <source>
        <dbReference type="Pfam" id="PF13333"/>
    </source>
</evidence>
<reference evidence="2 3" key="2">
    <citation type="journal article" date="2012" name="J. Bacteriol.">
        <title>Genome Sequence of Edwardsiella ictaluri 93-146, a Strain Associated with a Natural Channel Catfish Outbreak of Enteric Septicemia of Catfish.</title>
        <authorList>
            <person name="Williams M.L."/>
            <person name="Gillaspy A.F."/>
            <person name="Dyer D.W."/>
            <person name="Thune R.L."/>
            <person name="Waldbieser G.C."/>
            <person name="Schuster S.C."/>
            <person name="Gipson J."/>
            <person name="Zaitshik J."/>
            <person name="Landry C."/>
            <person name="Banes M.M."/>
            <person name="Lawrence M.L."/>
        </authorList>
    </citation>
    <scope>NUCLEOTIDE SEQUENCE [LARGE SCALE GENOMIC DNA]</scope>
    <source>
        <strain evidence="2 3">93-146</strain>
    </source>
</reference>